<evidence type="ECO:0000313" key="2">
    <source>
        <dbReference type="EMBL" id="CYX41697.1"/>
    </source>
</evidence>
<dbReference type="EMBL" id="FILL01000007">
    <property type="protein sequence ID" value="CYX41697.1"/>
    <property type="molecule type" value="Genomic_DNA"/>
</dbReference>
<evidence type="ECO:0000313" key="4">
    <source>
        <dbReference type="Proteomes" id="UP000073485"/>
    </source>
</evidence>
<accession>A0A0Z8GPZ3</accession>
<organism evidence="2 3">
    <name type="scientific">Streptococcus suis</name>
    <dbReference type="NCBI Taxonomy" id="1307"/>
    <lineage>
        <taxon>Bacteria</taxon>
        <taxon>Bacillati</taxon>
        <taxon>Bacillota</taxon>
        <taxon>Bacilli</taxon>
        <taxon>Lactobacillales</taxon>
        <taxon>Streptococcaceae</taxon>
        <taxon>Streptococcus</taxon>
    </lineage>
</organism>
<sequence length="33" mass="3931">MILQLYKISKTLTLQHFVKKLSSETEDKLTVFF</sequence>
<proteinExistence type="predicted"/>
<evidence type="ECO:0000313" key="1">
    <source>
        <dbReference type="EMBL" id="CYU57437.1"/>
    </source>
</evidence>
<reference evidence="3 4" key="1">
    <citation type="submission" date="2016-02" db="EMBL/GenBank/DDBJ databases">
        <authorList>
            <consortium name="Pathogen Informatics"/>
        </authorList>
    </citation>
    <scope>NUCLEOTIDE SEQUENCE [LARGE SCALE GENOMIC DNA]</scope>
    <source>
        <strain evidence="1 4">LSS48</strain>
        <strain evidence="2 3">SS975</strain>
    </source>
</reference>
<dbReference type="EMBL" id="FIGO01000003">
    <property type="protein sequence ID" value="CYU57437.1"/>
    <property type="molecule type" value="Genomic_DNA"/>
</dbReference>
<gene>
    <name evidence="1" type="ORF">ERS132410_00561</name>
    <name evidence="2" type="ORF">ERS132521_00949</name>
</gene>
<dbReference type="Proteomes" id="UP000073485">
    <property type="component" value="Unassembled WGS sequence"/>
</dbReference>
<protein>
    <submittedName>
        <fullName evidence="2">Uncharacterized protein</fullName>
    </submittedName>
</protein>
<name>A0A0Z8GPZ3_STRSU</name>
<dbReference type="Proteomes" id="UP000072353">
    <property type="component" value="Unassembled WGS sequence"/>
</dbReference>
<dbReference type="AlphaFoldDB" id="A0A0Z8GPZ3"/>
<evidence type="ECO:0000313" key="3">
    <source>
        <dbReference type="Proteomes" id="UP000072353"/>
    </source>
</evidence>